<dbReference type="Gene3D" id="3.40.50.850">
    <property type="entry name" value="Isochorismatase-like"/>
    <property type="match status" value="1"/>
</dbReference>
<dbReference type="PANTHER" id="PTHR11080">
    <property type="entry name" value="PYRAZINAMIDASE/NICOTINAMIDASE"/>
    <property type="match status" value="1"/>
</dbReference>
<dbReference type="PANTHER" id="PTHR11080:SF2">
    <property type="entry name" value="LD05707P"/>
    <property type="match status" value="1"/>
</dbReference>
<comment type="similarity">
    <text evidence="1">Belongs to the isochorismatase family.</text>
</comment>
<dbReference type="InterPro" id="IPR052347">
    <property type="entry name" value="Isochorismatase_Nicotinamidase"/>
</dbReference>
<dbReference type="InterPro" id="IPR000868">
    <property type="entry name" value="Isochorismatase-like_dom"/>
</dbReference>
<comment type="caution">
    <text evidence="9">The sequence shown here is derived from an EMBL/GenBank/DDBJ whole genome shotgun (WGS) entry which is preliminary data.</text>
</comment>
<comment type="pathway">
    <text evidence="5">Cofactor biosynthesis; nicotinate biosynthesis; nicotinate from nicotinamide: step 1/1.</text>
</comment>
<evidence type="ECO:0000259" key="8">
    <source>
        <dbReference type="Pfam" id="PF00857"/>
    </source>
</evidence>
<dbReference type="Pfam" id="PF00857">
    <property type="entry name" value="Isochorismatase"/>
    <property type="match status" value="1"/>
</dbReference>
<protein>
    <recommendedName>
        <fullName evidence="6">nicotinamidase</fullName>
        <ecNumber evidence="6">3.5.1.19</ecNumber>
    </recommendedName>
    <alternativeName>
        <fullName evidence="7">Nicotinamide deamidase</fullName>
    </alternativeName>
</protein>
<evidence type="ECO:0000313" key="9">
    <source>
        <dbReference type="EMBL" id="MCX2741780.1"/>
    </source>
</evidence>
<gene>
    <name evidence="9" type="primary">pncA</name>
    <name evidence="9" type="ORF">OO017_17625</name>
</gene>
<evidence type="ECO:0000256" key="1">
    <source>
        <dbReference type="ARBA" id="ARBA00006336"/>
    </source>
</evidence>
<evidence type="ECO:0000256" key="7">
    <source>
        <dbReference type="ARBA" id="ARBA00043224"/>
    </source>
</evidence>
<accession>A0ABT3RJP2</accession>
<keyword evidence="3" id="KW-0479">Metal-binding</keyword>
<keyword evidence="2" id="KW-0662">Pyridine nucleotide biosynthesis</keyword>
<evidence type="ECO:0000256" key="4">
    <source>
        <dbReference type="ARBA" id="ARBA00022801"/>
    </source>
</evidence>
<evidence type="ECO:0000313" key="10">
    <source>
        <dbReference type="Proteomes" id="UP001207228"/>
    </source>
</evidence>
<keyword evidence="10" id="KW-1185">Reference proteome</keyword>
<dbReference type="InterPro" id="IPR036380">
    <property type="entry name" value="Isochorismatase-like_sf"/>
</dbReference>
<name>A0ABT3RJP2_9BACT</name>
<dbReference type="NCBIfam" id="NF008623">
    <property type="entry name" value="PRK11609.1"/>
    <property type="match status" value="1"/>
</dbReference>
<evidence type="ECO:0000256" key="3">
    <source>
        <dbReference type="ARBA" id="ARBA00022723"/>
    </source>
</evidence>
<dbReference type="EC" id="3.5.1.19" evidence="6"/>
<sequence length="202" mass="22115">MRALLLIDIQNDFLPGGSLAVPEGDAIIPIVNRLQGQFDLVVATQDWHPPQHKSFASQHPSKSVFEVTELNGLEQVLWPDHCVQGSVGAEFSAELEQHRIEAIFRKGTDPEVDSYSGFFDNGYRKSTGLAGSLRGKGVTEVYLAGLAADYCVYFSAKDALAEGFKVYYLEDAVRAISTEGFQKAKADLVERGAQIIPSHTLL</sequence>
<evidence type="ECO:0000256" key="6">
    <source>
        <dbReference type="ARBA" id="ARBA00039017"/>
    </source>
</evidence>
<dbReference type="Proteomes" id="UP001207228">
    <property type="component" value="Unassembled WGS sequence"/>
</dbReference>
<organism evidence="9 10">
    <name type="scientific">Pontibacter anaerobius</name>
    <dbReference type="NCBI Taxonomy" id="2993940"/>
    <lineage>
        <taxon>Bacteria</taxon>
        <taxon>Pseudomonadati</taxon>
        <taxon>Bacteroidota</taxon>
        <taxon>Cytophagia</taxon>
        <taxon>Cytophagales</taxon>
        <taxon>Hymenobacteraceae</taxon>
        <taxon>Pontibacter</taxon>
    </lineage>
</organism>
<proteinExistence type="inferred from homology"/>
<evidence type="ECO:0000256" key="2">
    <source>
        <dbReference type="ARBA" id="ARBA00022642"/>
    </source>
</evidence>
<reference evidence="9 10" key="1">
    <citation type="submission" date="2022-11" db="EMBL/GenBank/DDBJ databases">
        <title>The characterization of three novel Bacteroidetes species and genomic analysis of their roles in tidal elemental geochemical cycles.</title>
        <authorList>
            <person name="Ma K.-J."/>
        </authorList>
    </citation>
    <scope>NUCLEOTIDE SEQUENCE [LARGE SCALE GENOMIC DNA]</scope>
    <source>
        <strain evidence="9 10">M82</strain>
    </source>
</reference>
<evidence type="ECO:0000256" key="5">
    <source>
        <dbReference type="ARBA" id="ARBA00037900"/>
    </source>
</evidence>
<feature type="domain" description="Isochorismatase-like" evidence="8">
    <location>
        <begin position="3"/>
        <end position="197"/>
    </location>
</feature>
<keyword evidence="4 9" id="KW-0378">Hydrolase</keyword>
<dbReference type="SUPFAM" id="SSF52499">
    <property type="entry name" value="Isochorismatase-like hydrolases"/>
    <property type="match status" value="1"/>
</dbReference>
<dbReference type="EMBL" id="JAPFQO010000012">
    <property type="protein sequence ID" value="MCX2741780.1"/>
    <property type="molecule type" value="Genomic_DNA"/>
</dbReference>
<dbReference type="RefSeq" id="WP_266054013.1">
    <property type="nucleotide sequence ID" value="NZ_JAPFQO010000012.1"/>
</dbReference>
<dbReference type="GO" id="GO:0008936">
    <property type="term" value="F:nicotinamidase activity"/>
    <property type="evidence" value="ECO:0007669"/>
    <property type="project" value="UniProtKB-EC"/>
</dbReference>
<dbReference type="CDD" id="cd01011">
    <property type="entry name" value="nicotinamidase"/>
    <property type="match status" value="1"/>
</dbReference>